<dbReference type="EMBL" id="AZNH01000025">
    <property type="protein sequence ID" value="KID85928.1"/>
    <property type="molecule type" value="Genomic_DNA"/>
</dbReference>
<comment type="caution">
    <text evidence="2">The sequence shown here is derived from an EMBL/GenBank/DDBJ whole genome shotgun (WGS) entry which is preliminary data.</text>
</comment>
<reference evidence="2 3" key="1">
    <citation type="journal article" date="2014" name="Proc. Natl. Acad. Sci. U.S.A.">
        <title>Trajectory and genomic determinants of fungal-pathogen speciation and host adaptation.</title>
        <authorList>
            <person name="Hu X."/>
            <person name="Xiao G."/>
            <person name="Zheng P."/>
            <person name="Shang Y."/>
            <person name="Su Y."/>
            <person name="Zhang X."/>
            <person name="Liu X."/>
            <person name="Zhan S."/>
            <person name="St Leger R.J."/>
            <person name="Wang C."/>
        </authorList>
    </citation>
    <scope>NUCLEOTIDE SEQUENCE [LARGE SCALE GENOMIC DNA]</scope>
    <source>
        <strain evidence="2 3">ARSEF 977</strain>
    </source>
</reference>
<gene>
    <name evidence="2" type="ORF">MGU_06845</name>
</gene>
<proteinExistence type="predicted"/>
<evidence type="ECO:0000256" key="1">
    <source>
        <dbReference type="SAM" id="MobiDB-lite"/>
    </source>
</evidence>
<name>A0A0B4GTF5_METGA</name>
<dbReference type="OrthoDB" id="10340361at2759"/>
<keyword evidence="3" id="KW-1185">Reference proteome</keyword>
<dbReference type="HOGENOM" id="CLU_1166068_0_0_1"/>
<dbReference type="Proteomes" id="UP000031192">
    <property type="component" value="Unassembled WGS sequence"/>
</dbReference>
<evidence type="ECO:0000313" key="2">
    <source>
        <dbReference type="EMBL" id="KID85928.1"/>
    </source>
</evidence>
<sequence>MWALPFPPRFHQTDTRLSATRRAGEATGLVSNPRTHLARKGQPSTTHLDMYICPASRELDQITTAFSSSFRYHPLVNPVGLNSRFLRLPRLNGTASAQASSTIPLPGHNEAVSRLQAEQTTDGHTHRREAPLSAGATFFPPDVMDKVQRRASRVLGRLCNSRRAASSPAAWPGTFDPSADRGRDGESPTFAKYSSYEPLATCGVVESWLVTAEERKRAAKKARKNRKFSLVKDPDQLW</sequence>
<feature type="region of interest" description="Disordered" evidence="1">
    <location>
        <begin position="166"/>
        <end position="187"/>
    </location>
</feature>
<evidence type="ECO:0000313" key="3">
    <source>
        <dbReference type="Proteomes" id="UP000031192"/>
    </source>
</evidence>
<accession>A0A0B4GTF5</accession>
<organism evidence="2 3">
    <name type="scientific">Metarhizium guizhouense (strain ARSEF 977)</name>
    <dbReference type="NCBI Taxonomy" id="1276136"/>
    <lineage>
        <taxon>Eukaryota</taxon>
        <taxon>Fungi</taxon>
        <taxon>Dikarya</taxon>
        <taxon>Ascomycota</taxon>
        <taxon>Pezizomycotina</taxon>
        <taxon>Sordariomycetes</taxon>
        <taxon>Hypocreomycetidae</taxon>
        <taxon>Hypocreales</taxon>
        <taxon>Clavicipitaceae</taxon>
        <taxon>Metarhizium</taxon>
    </lineage>
</organism>
<protein>
    <submittedName>
        <fullName evidence="2">Uncharacterized protein</fullName>
    </submittedName>
</protein>
<dbReference type="AlphaFoldDB" id="A0A0B4GTF5"/>